<sequence>MDKETATHHFETSKLKEIVMQSRDIVYYCRIKPKPQVLFVNGALEQYFGRGSVQLCYEHPEHIYRHLHPDFRDIIQKKWSGDFDYDKPIIQCWMDENGRERWFEELVTPVYENGELIAMHGILRNIDGWIQLKKDLEYRISHDALTGAFSRDCFERMMKRYDKEVDVPMAIILCDLDELKTVNDRFGHREGDRLIKEAAVILMSFQSEKVFVSRIGGDEFAILVIEMELSEVKKLVEKMDEAINGYNNRDWPMKMSYGYAYSHSSKGNMEQLFKEADRNMYDNKFGKKG</sequence>
<protein>
    <submittedName>
        <fullName evidence="2">Histidine kinase</fullName>
    </submittedName>
</protein>
<dbReference type="InterPro" id="IPR035965">
    <property type="entry name" value="PAS-like_dom_sf"/>
</dbReference>
<dbReference type="InterPro" id="IPR050469">
    <property type="entry name" value="Diguanylate_Cyclase"/>
</dbReference>
<dbReference type="Gene3D" id="3.30.70.270">
    <property type="match status" value="1"/>
</dbReference>
<accession>A0A1Y3PHT6</accession>
<dbReference type="SUPFAM" id="SSF55073">
    <property type="entry name" value="Nucleotide cyclase"/>
    <property type="match status" value="1"/>
</dbReference>
<name>A0A1Y3PHT6_9BACI</name>
<reference evidence="3" key="1">
    <citation type="submission" date="2016-06" db="EMBL/GenBank/DDBJ databases">
        <authorList>
            <person name="Nascimento L."/>
            <person name="Pereira R.V."/>
            <person name="Martins L.F."/>
            <person name="Quaggio R.B."/>
            <person name="Silva A.M."/>
            <person name="Setubal J.C."/>
        </authorList>
    </citation>
    <scope>NUCLEOTIDE SEQUENCE [LARGE SCALE GENOMIC DNA]</scope>
</reference>
<dbReference type="InterPro" id="IPR013655">
    <property type="entry name" value="PAS_fold_3"/>
</dbReference>
<evidence type="ECO:0000313" key="2">
    <source>
        <dbReference type="EMBL" id="OUM86922.1"/>
    </source>
</evidence>
<dbReference type="Proteomes" id="UP000196475">
    <property type="component" value="Unassembled WGS sequence"/>
</dbReference>
<evidence type="ECO:0000313" key="3">
    <source>
        <dbReference type="Proteomes" id="UP000196475"/>
    </source>
</evidence>
<proteinExistence type="predicted"/>
<dbReference type="SUPFAM" id="SSF55785">
    <property type="entry name" value="PYP-like sensor domain (PAS domain)"/>
    <property type="match status" value="1"/>
</dbReference>
<dbReference type="SMART" id="SM00267">
    <property type="entry name" value="GGDEF"/>
    <property type="match status" value="1"/>
</dbReference>
<organism evidence="2 3">
    <name type="scientific">Bacillus thermozeamaize</name>
    <dbReference type="NCBI Taxonomy" id="230954"/>
    <lineage>
        <taxon>Bacteria</taxon>
        <taxon>Bacillati</taxon>
        <taxon>Bacillota</taxon>
        <taxon>Bacilli</taxon>
        <taxon>Bacillales</taxon>
        <taxon>Bacillaceae</taxon>
        <taxon>Bacillus</taxon>
    </lineage>
</organism>
<dbReference type="GO" id="GO:1902201">
    <property type="term" value="P:negative regulation of bacterial-type flagellum-dependent cell motility"/>
    <property type="evidence" value="ECO:0007669"/>
    <property type="project" value="TreeGrafter"/>
</dbReference>
<dbReference type="InterPro" id="IPR043128">
    <property type="entry name" value="Rev_trsase/Diguanyl_cyclase"/>
</dbReference>
<gene>
    <name evidence="2" type="ORF">BAA01_00745</name>
</gene>
<dbReference type="GO" id="GO:0052621">
    <property type="term" value="F:diguanylate cyclase activity"/>
    <property type="evidence" value="ECO:0007669"/>
    <property type="project" value="TreeGrafter"/>
</dbReference>
<dbReference type="AlphaFoldDB" id="A0A1Y3PHT6"/>
<keyword evidence="2" id="KW-0808">Transferase</keyword>
<dbReference type="GO" id="GO:0016301">
    <property type="term" value="F:kinase activity"/>
    <property type="evidence" value="ECO:0007669"/>
    <property type="project" value="UniProtKB-KW"/>
</dbReference>
<dbReference type="CDD" id="cd01949">
    <property type="entry name" value="GGDEF"/>
    <property type="match status" value="1"/>
</dbReference>
<evidence type="ECO:0000259" key="1">
    <source>
        <dbReference type="PROSITE" id="PS50887"/>
    </source>
</evidence>
<feature type="domain" description="GGDEF" evidence="1">
    <location>
        <begin position="167"/>
        <end position="289"/>
    </location>
</feature>
<dbReference type="InterPro" id="IPR000160">
    <property type="entry name" value="GGDEF_dom"/>
</dbReference>
<dbReference type="Pfam" id="PF00990">
    <property type="entry name" value="GGDEF"/>
    <property type="match status" value="1"/>
</dbReference>
<dbReference type="NCBIfam" id="TIGR00254">
    <property type="entry name" value="GGDEF"/>
    <property type="match status" value="1"/>
</dbReference>
<keyword evidence="2" id="KW-0418">Kinase</keyword>
<dbReference type="EMBL" id="LZRT01000083">
    <property type="protein sequence ID" value="OUM86922.1"/>
    <property type="molecule type" value="Genomic_DNA"/>
</dbReference>
<dbReference type="GO" id="GO:0005886">
    <property type="term" value="C:plasma membrane"/>
    <property type="evidence" value="ECO:0007669"/>
    <property type="project" value="TreeGrafter"/>
</dbReference>
<comment type="caution">
    <text evidence="2">The sequence shown here is derived from an EMBL/GenBank/DDBJ whole genome shotgun (WGS) entry which is preliminary data.</text>
</comment>
<dbReference type="InterPro" id="IPR029787">
    <property type="entry name" value="Nucleotide_cyclase"/>
</dbReference>
<dbReference type="Pfam" id="PF08447">
    <property type="entry name" value="PAS_3"/>
    <property type="match status" value="1"/>
</dbReference>
<dbReference type="Gene3D" id="3.30.450.20">
    <property type="entry name" value="PAS domain"/>
    <property type="match status" value="1"/>
</dbReference>
<dbReference type="GO" id="GO:0043709">
    <property type="term" value="P:cell adhesion involved in single-species biofilm formation"/>
    <property type="evidence" value="ECO:0007669"/>
    <property type="project" value="TreeGrafter"/>
</dbReference>
<dbReference type="PANTHER" id="PTHR45138:SF6">
    <property type="entry name" value="DIGUANYLATE CYCLASE DGCN"/>
    <property type="match status" value="1"/>
</dbReference>
<dbReference type="PROSITE" id="PS50887">
    <property type="entry name" value="GGDEF"/>
    <property type="match status" value="1"/>
</dbReference>
<dbReference type="PANTHER" id="PTHR45138">
    <property type="entry name" value="REGULATORY COMPONENTS OF SENSORY TRANSDUCTION SYSTEM"/>
    <property type="match status" value="1"/>
</dbReference>